<dbReference type="EMBL" id="JACGCI010000016">
    <property type="protein sequence ID" value="KAF6759298.1"/>
    <property type="molecule type" value="Genomic_DNA"/>
</dbReference>
<dbReference type="AlphaFoldDB" id="A0A8H6HAE4"/>
<dbReference type="EMBL" id="JACGCI010000196">
    <property type="protein sequence ID" value="KAF6742186.1"/>
    <property type="molecule type" value="Genomic_DNA"/>
</dbReference>
<comment type="caution">
    <text evidence="1">The sequence shown here is derived from an EMBL/GenBank/DDBJ whole genome shotgun (WGS) entry which is preliminary data.</text>
</comment>
<name>A0A8H6HAE4_9AGAR</name>
<proteinExistence type="predicted"/>
<keyword evidence="3" id="KW-1185">Reference proteome</keyword>
<sequence>MEQPYTIVIGEKGIDECTIEGPDGFKLKAQTLPNKSAVRFYYLSEDWKPEIAEKNAAKPDLSRDVPCRVTPALVTPLRKTLAGGAILGSKGPMMISIFNDTVRGWDPNLSSDSIWVFGLYPRPGKNDKYSWSTSSSSSGQHTLQLRKNGEHKVIWELSPSDSKATGTSSTAETTLVLKPTGEGGLLDLLGDQDPDSPQETRTTEIKKLIIRLIVSACIAWARFSKINAVGRASTQSSCGSTSIPMCLDLEGVD</sequence>
<dbReference type="Proteomes" id="UP000521943">
    <property type="component" value="Unassembled WGS sequence"/>
</dbReference>
<gene>
    <name evidence="1" type="ORF">DFP72DRAFT_1082408</name>
    <name evidence="2" type="ORF">DFP72DRAFT_844561</name>
</gene>
<organism evidence="1 3">
    <name type="scientific">Ephemerocybe angulata</name>
    <dbReference type="NCBI Taxonomy" id="980116"/>
    <lineage>
        <taxon>Eukaryota</taxon>
        <taxon>Fungi</taxon>
        <taxon>Dikarya</taxon>
        <taxon>Basidiomycota</taxon>
        <taxon>Agaricomycotina</taxon>
        <taxon>Agaricomycetes</taxon>
        <taxon>Agaricomycetidae</taxon>
        <taxon>Agaricales</taxon>
        <taxon>Agaricineae</taxon>
        <taxon>Psathyrellaceae</taxon>
        <taxon>Ephemerocybe</taxon>
    </lineage>
</organism>
<evidence type="ECO:0000313" key="3">
    <source>
        <dbReference type="Proteomes" id="UP000521943"/>
    </source>
</evidence>
<reference evidence="1 3" key="1">
    <citation type="submission" date="2020-07" db="EMBL/GenBank/DDBJ databases">
        <title>Comparative genomics of pyrophilous fungi reveals a link between fire events and developmental genes.</title>
        <authorList>
            <consortium name="DOE Joint Genome Institute"/>
            <person name="Steindorff A.S."/>
            <person name="Carver A."/>
            <person name="Calhoun S."/>
            <person name="Stillman K."/>
            <person name="Liu H."/>
            <person name="Lipzen A."/>
            <person name="Pangilinan J."/>
            <person name="Labutti K."/>
            <person name="Bruns T.D."/>
            <person name="Grigoriev I.V."/>
        </authorList>
    </citation>
    <scope>NUCLEOTIDE SEQUENCE [LARGE SCALE GENOMIC DNA]</scope>
    <source>
        <strain evidence="1 3">CBS 144469</strain>
    </source>
</reference>
<accession>A0A8H6HAE4</accession>
<protein>
    <submittedName>
        <fullName evidence="1">Uncharacterized protein</fullName>
    </submittedName>
</protein>
<evidence type="ECO:0000313" key="2">
    <source>
        <dbReference type="EMBL" id="KAF6759298.1"/>
    </source>
</evidence>
<evidence type="ECO:0000313" key="1">
    <source>
        <dbReference type="EMBL" id="KAF6742186.1"/>
    </source>
</evidence>